<keyword evidence="1" id="KW-0732">Signal</keyword>
<dbReference type="AlphaFoldDB" id="A0A937F6N6"/>
<dbReference type="EMBL" id="JAESIY010000008">
    <property type="protein sequence ID" value="MBL3657422.1"/>
    <property type="molecule type" value="Genomic_DNA"/>
</dbReference>
<comment type="caution">
    <text evidence="2">The sequence shown here is derived from an EMBL/GenBank/DDBJ whole genome shotgun (WGS) entry which is preliminary data.</text>
</comment>
<evidence type="ECO:0000256" key="1">
    <source>
        <dbReference type="SAM" id="SignalP"/>
    </source>
</evidence>
<evidence type="ECO:0000313" key="3">
    <source>
        <dbReference type="Proteomes" id="UP000659388"/>
    </source>
</evidence>
<feature type="signal peptide" evidence="1">
    <location>
        <begin position="1"/>
        <end position="22"/>
    </location>
</feature>
<protein>
    <submittedName>
        <fullName evidence="2">DUF2279 domain-containing protein</fullName>
    </submittedName>
</protein>
<feature type="chain" id="PRO_5037947650" evidence="1">
    <location>
        <begin position="23"/>
        <end position="291"/>
    </location>
</feature>
<proteinExistence type="predicted"/>
<name>A0A937F6N6_9BACT</name>
<dbReference type="InterPro" id="IPR018736">
    <property type="entry name" value="DUF2279_periplasmic_lipo"/>
</dbReference>
<organism evidence="2 3">
    <name type="scientific">Fulvivirga sediminis</name>
    <dbReference type="NCBI Taxonomy" id="2803949"/>
    <lineage>
        <taxon>Bacteria</taxon>
        <taxon>Pseudomonadati</taxon>
        <taxon>Bacteroidota</taxon>
        <taxon>Cytophagia</taxon>
        <taxon>Cytophagales</taxon>
        <taxon>Fulvivirgaceae</taxon>
        <taxon>Fulvivirga</taxon>
    </lineage>
</organism>
<gene>
    <name evidence="2" type="ORF">JL102_14845</name>
</gene>
<keyword evidence="3" id="KW-1185">Reference proteome</keyword>
<accession>A0A937F6N6</accession>
<sequence length="291" mass="33573">MTPWNKTIALLVLSLVSYNSLAQDSLKQQKRLKPLIITSAGAYTVSMIGLNHLWYSDYERESFHFFNDNKEWNQVDKFGHFYSAFHLTSGGDRILHWAGLGKNKSILWSALATTLVMTSIEVFDGFSAEYGASYGDAIANSAGTLFYVGQQKLWDEIRIHPKFSFRITHYPDLRPELLGSNLSEQILKDYNGQTYWFSFNLSKFIKSPFPKWLNVAAGYGTTDMIYANKDQNLEMGFNPQRRYLLSIDLDLSEYESRSKVVNTLIYLVNTIHIPAPSLEMRDDELKFHFFY</sequence>
<dbReference type="Pfam" id="PF10043">
    <property type="entry name" value="DUF2279"/>
    <property type="match status" value="1"/>
</dbReference>
<dbReference type="Proteomes" id="UP000659388">
    <property type="component" value="Unassembled WGS sequence"/>
</dbReference>
<reference evidence="2" key="1">
    <citation type="submission" date="2021-01" db="EMBL/GenBank/DDBJ databases">
        <title>Fulvivirga kasyanovii gen. nov., sp nov., a novel member of the phylum Bacteroidetes isolated from seawater in a mussel farm.</title>
        <authorList>
            <person name="Zhao L.-H."/>
            <person name="Wang Z.-J."/>
        </authorList>
    </citation>
    <scope>NUCLEOTIDE SEQUENCE</scope>
    <source>
        <strain evidence="2">2943</strain>
    </source>
</reference>
<evidence type="ECO:0000313" key="2">
    <source>
        <dbReference type="EMBL" id="MBL3657422.1"/>
    </source>
</evidence>